<evidence type="ECO:0000313" key="3">
    <source>
        <dbReference type="Proteomes" id="UP001600888"/>
    </source>
</evidence>
<dbReference type="EMBL" id="JBAWTH010000001">
    <property type="protein sequence ID" value="KAL2293216.1"/>
    <property type="molecule type" value="Genomic_DNA"/>
</dbReference>
<proteinExistence type="predicted"/>
<keyword evidence="3" id="KW-1185">Reference proteome</keyword>
<reference evidence="2 3" key="1">
    <citation type="submission" date="2024-03" db="EMBL/GenBank/DDBJ databases">
        <title>A high-quality draft genome sequence of Diaporthe vaccinii, a causative agent of upright dieback and viscid rot disease in cranberry plants.</title>
        <authorList>
            <person name="Sarrasin M."/>
            <person name="Lang B.F."/>
            <person name="Burger G."/>
        </authorList>
    </citation>
    <scope>NUCLEOTIDE SEQUENCE [LARGE SCALE GENOMIC DNA]</scope>
    <source>
        <strain evidence="2 3">IS7</strain>
    </source>
</reference>
<feature type="region of interest" description="Disordered" evidence="1">
    <location>
        <begin position="80"/>
        <end position="102"/>
    </location>
</feature>
<evidence type="ECO:0000313" key="2">
    <source>
        <dbReference type="EMBL" id="KAL2293216.1"/>
    </source>
</evidence>
<protein>
    <submittedName>
        <fullName evidence="2">Uncharacterized protein</fullName>
    </submittedName>
</protein>
<name>A0ABR4FFG6_9PEZI</name>
<organism evidence="2 3">
    <name type="scientific">Diaporthe vaccinii</name>
    <dbReference type="NCBI Taxonomy" id="105482"/>
    <lineage>
        <taxon>Eukaryota</taxon>
        <taxon>Fungi</taxon>
        <taxon>Dikarya</taxon>
        <taxon>Ascomycota</taxon>
        <taxon>Pezizomycotina</taxon>
        <taxon>Sordariomycetes</taxon>
        <taxon>Sordariomycetidae</taxon>
        <taxon>Diaporthales</taxon>
        <taxon>Diaporthaceae</taxon>
        <taxon>Diaporthe</taxon>
        <taxon>Diaporthe eres species complex</taxon>
    </lineage>
</organism>
<dbReference type="Proteomes" id="UP001600888">
    <property type="component" value="Unassembled WGS sequence"/>
</dbReference>
<feature type="compositionally biased region" description="Basic and acidic residues" evidence="1">
    <location>
        <begin position="81"/>
        <end position="92"/>
    </location>
</feature>
<evidence type="ECO:0000256" key="1">
    <source>
        <dbReference type="SAM" id="MobiDB-lite"/>
    </source>
</evidence>
<sequence length="218" mass="22831">MVTDHSGFDEVYWLALSSTALLVSQLPRAALLPTILMVSPYVVVTSSSNVTRTEEAIVQPVEVGAAPVVVAVEVRACPGDDIARGSDPRRGDGAGPTGGRAQERGRSIGCGVGCNDVHVAIGIRGNGVDQCCVRRRAGLVCASSDGRVEILEEGQRCRCDFDRPLGLPYNQSIVELLCCSKCGQIPGVAVVVDIFGVSTDSDCSALRDSRVDAVNGTE</sequence>
<comment type="caution">
    <text evidence="2">The sequence shown here is derived from an EMBL/GenBank/DDBJ whole genome shotgun (WGS) entry which is preliminary data.</text>
</comment>
<accession>A0ABR4FFG6</accession>
<gene>
    <name evidence="2" type="ORF">FJTKL_05181</name>
</gene>